<evidence type="ECO:0000313" key="1">
    <source>
        <dbReference type="Ensembl" id="ENSABRP00000007854.1"/>
    </source>
</evidence>
<dbReference type="Proteomes" id="UP000694426">
    <property type="component" value="Unplaced"/>
</dbReference>
<name>A0A8B9BRM3_9AVES</name>
<reference evidence="1" key="2">
    <citation type="submission" date="2025-09" db="UniProtKB">
        <authorList>
            <consortium name="Ensembl"/>
        </authorList>
    </citation>
    <scope>IDENTIFICATION</scope>
</reference>
<accession>A0A8B9BRM3</accession>
<organism evidence="1 2">
    <name type="scientific">Anser brachyrhynchus</name>
    <name type="common">Pink-footed goose</name>
    <dbReference type="NCBI Taxonomy" id="132585"/>
    <lineage>
        <taxon>Eukaryota</taxon>
        <taxon>Metazoa</taxon>
        <taxon>Chordata</taxon>
        <taxon>Craniata</taxon>
        <taxon>Vertebrata</taxon>
        <taxon>Euteleostomi</taxon>
        <taxon>Archelosauria</taxon>
        <taxon>Archosauria</taxon>
        <taxon>Dinosauria</taxon>
        <taxon>Saurischia</taxon>
        <taxon>Theropoda</taxon>
        <taxon>Coelurosauria</taxon>
        <taxon>Aves</taxon>
        <taxon>Neognathae</taxon>
        <taxon>Galloanserae</taxon>
        <taxon>Anseriformes</taxon>
        <taxon>Anatidae</taxon>
        <taxon>Anserinae</taxon>
        <taxon>Anser</taxon>
    </lineage>
</organism>
<sequence length="110" mass="12573">MKLYFGELQVPLIKTRKSLPTIVEGCQFLSCFGSWKSLSPLLPNRKCIRKGVCCGNTSISLPGGELCLSTVFYSVWCQKKKKVKKKVTEKCIKHITNRKFVPFKKILILY</sequence>
<dbReference type="Ensembl" id="ENSABRT00000011252.1">
    <property type="protein sequence ID" value="ENSABRP00000007854.1"/>
    <property type="gene ID" value="ENSABRG00000007151.1"/>
</dbReference>
<proteinExistence type="predicted"/>
<keyword evidence="2" id="KW-1185">Reference proteome</keyword>
<reference evidence="1" key="1">
    <citation type="submission" date="2025-08" db="UniProtKB">
        <authorList>
            <consortium name="Ensembl"/>
        </authorList>
    </citation>
    <scope>IDENTIFICATION</scope>
</reference>
<evidence type="ECO:0000313" key="2">
    <source>
        <dbReference type="Proteomes" id="UP000694426"/>
    </source>
</evidence>
<dbReference type="AlphaFoldDB" id="A0A8B9BRM3"/>
<protein>
    <submittedName>
        <fullName evidence="1">Uncharacterized protein</fullName>
    </submittedName>
</protein>